<comment type="caution">
    <text evidence="2">The sequence shown here is derived from an EMBL/GenBank/DDBJ whole genome shotgun (WGS) entry which is preliminary data.</text>
</comment>
<name>A0ABS9THS5_9PSEU</name>
<keyword evidence="1" id="KW-0812">Transmembrane</keyword>
<keyword evidence="1" id="KW-0472">Membrane</keyword>
<evidence type="ECO:0000313" key="2">
    <source>
        <dbReference type="EMBL" id="MCH6168079.1"/>
    </source>
</evidence>
<reference evidence="2 3" key="1">
    <citation type="submission" date="2022-03" db="EMBL/GenBank/DDBJ databases">
        <title>Pseudonocardia alaer sp. nov., a novel actinomycete isolated from reed forest soil.</title>
        <authorList>
            <person name="Wang L."/>
        </authorList>
    </citation>
    <scope>NUCLEOTIDE SEQUENCE [LARGE SCALE GENOMIC DNA]</scope>
    <source>
        <strain evidence="2 3">Y-16303</strain>
    </source>
</reference>
<organism evidence="2 3">
    <name type="scientific">Pseudonocardia alaniniphila</name>
    <dbReference type="NCBI Taxonomy" id="75291"/>
    <lineage>
        <taxon>Bacteria</taxon>
        <taxon>Bacillati</taxon>
        <taxon>Actinomycetota</taxon>
        <taxon>Actinomycetes</taxon>
        <taxon>Pseudonocardiales</taxon>
        <taxon>Pseudonocardiaceae</taxon>
        <taxon>Pseudonocardia</taxon>
    </lineage>
</organism>
<protein>
    <submittedName>
        <fullName evidence="2">Uncharacterized protein</fullName>
    </submittedName>
</protein>
<evidence type="ECO:0000256" key="1">
    <source>
        <dbReference type="SAM" id="Phobius"/>
    </source>
</evidence>
<sequence>MAGITMIKASCYQTTAMKIGNVEGVRNLTIRLVVQLRLVRTIRRSCPAGNLGEVTGDRPVLVGLLLYLLVAAAPTILFWVAARLAPAAIEWVAELRRRRTVAPVGPSLERVVANLRRLRREVRDRTQNTQVRRIAVLAAYDDTLLQACGLVDVDAPLASAAGPDRAFARLLTEAALEDAGIALDPPQDGAAAA</sequence>
<proteinExistence type="predicted"/>
<dbReference type="EMBL" id="JAKXMK010000017">
    <property type="protein sequence ID" value="MCH6168079.1"/>
    <property type="molecule type" value="Genomic_DNA"/>
</dbReference>
<accession>A0ABS9THS5</accession>
<feature type="transmembrane region" description="Helical" evidence="1">
    <location>
        <begin position="64"/>
        <end position="89"/>
    </location>
</feature>
<gene>
    <name evidence="2" type="ORF">MMF94_20520</name>
</gene>
<evidence type="ECO:0000313" key="3">
    <source>
        <dbReference type="Proteomes" id="UP001299970"/>
    </source>
</evidence>
<dbReference type="RefSeq" id="WP_241038726.1">
    <property type="nucleotide sequence ID" value="NZ_BAAAJF010000001.1"/>
</dbReference>
<keyword evidence="3" id="KW-1185">Reference proteome</keyword>
<keyword evidence="1" id="KW-1133">Transmembrane helix</keyword>
<dbReference type="Proteomes" id="UP001299970">
    <property type="component" value="Unassembled WGS sequence"/>
</dbReference>